<comment type="caution">
    <text evidence="2">The sequence shown here is derived from an EMBL/GenBank/DDBJ whole genome shotgun (WGS) entry which is preliminary data.</text>
</comment>
<accession>A0A7W8J4L0</accession>
<dbReference type="Proteomes" id="UP000569092">
    <property type="component" value="Unassembled WGS sequence"/>
</dbReference>
<evidence type="ECO:0000313" key="2">
    <source>
        <dbReference type="EMBL" id="MBB5342448.1"/>
    </source>
</evidence>
<dbReference type="InterPro" id="IPR012341">
    <property type="entry name" value="6hp_glycosidase-like_sf"/>
</dbReference>
<sequence length="107" mass="11828">MERGASDPELCALFFQYGRYLTIAGSRLNSPLPLALQGIWNDGLASSMGWTDDFHLDINTEQNYWLAEVGNLSESQAPLFVLIEKLRQSGGNIRYLDCASDVGTLSL</sequence>
<feature type="domain" description="Glycosyl hydrolase family 95 catalytic" evidence="1">
    <location>
        <begin position="2"/>
        <end position="91"/>
    </location>
</feature>
<proteinExistence type="predicted"/>
<name>A0A7W8J4L0_9BACT</name>
<evidence type="ECO:0000259" key="1">
    <source>
        <dbReference type="Pfam" id="PF22124"/>
    </source>
</evidence>
<dbReference type="GO" id="GO:0005975">
    <property type="term" value="P:carbohydrate metabolic process"/>
    <property type="evidence" value="ECO:0007669"/>
    <property type="project" value="InterPro"/>
</dbReference>
<evidence type="ECO:0000313" key="3">
    <source>
        <dbReference type="Proteomes" id="UP000569092"/>
    </source>
</evidence>
<dbReference type="Pfam" id="PF22124">
    <property type="entry name" value="Glyco_hydro_95_cat"/>
    <property type="match status" value="1"/>
</dbReference>
<protein>
    <recommendedName>
        <fullName evidence="1">Glycosyl hydrolase family 95 catalytic domain-containing protein</fullName>
    </recommendedName>
</protein>
<dbReference type="Gene3D" id="1.50.10.10">
    <property type="match status" value="1"/>
</dbReference>
<dbReference type="InterPro" id="IPR054363">
    <property type="entry name" value="GH95_cat"/>
</dbReference>
<dbReference type="PANTHER" id="PTHR31084:SF0">
    <property type="entry name" value="ALPHA-L-FUCOSIDASE 2"/>
    <property type="match status" value="1"/>
</dbReference>
<dbReference type="AlphaFoldDB" id="A0A7W8J4L0"/>
<reference evidence="2 3" key="1">
    <citation type="submission" date="2020-08" db="EMBL/GenBank/DDBJ databases">
        <title>Genomic Encyclopedia of Type Strains, Phase IV (KMG-V): Genome sequencing to study the core and pangenomes of soil and plant-associated prokaryotes.</title>
        <authorList>
            <person name="Whitman W."/>
        </authorList>
    </citation>
    <scope>NUCLEOTIDE SEQUENCE [LARGE SCALE GENOMIC DNA]</scope>
    <source>
        <strain evidence="2 3">M8US30</strain>
    </source>
</reference>
<dbReference type="PANTHER" id="PTHR31084">
    <property type="entry name" value="ALPHA-L-FUCOSIDASE 2"/>
    <property type="match status" value="1"/>
</dbReference>
<dbReference type="EMBL" id="JACHDZ010000001">
    <property type="protein sequence ID" value="MBB5342448.1"/>
    <property type="molecule type" value="Genomic_DNA"/>
</dbReference>
<dbReference type="GO" id="GO:0004560">
    <property type="term" value="F:alpha-L-fucosidase activity"/>
    <property type="evidence" value="ECO:0007669"/>
    <property type="project" value="TreeGrafter"/>
</dbReference>
<organism evidence="2 3">
    <name type="scientific">Tunturiibacter lichenicola</name>
    <dbReference type="NCBI Taxonomy" id="2051959"/>
    <lineage>
        <taxon>Bacteria</taxon>
        <taxon>Pseudomonadati</taxon>
        <taxon>Acidobacteriota</taxon>
        <taxon>Terriglobia</taxon>
        <taxon>Terriglobales</taxon>
        <taxon>Acidobacteriaceae</taxon>
        <taxon>Tunturiibacter</taxon>
    </lineage>
</organism>
<gene>
    <name evidence="2" type="ORF">HDF10_000398</name>
</gene>